<dbReference type="CDD" id="cd06927">
    <property type="entry name" value="RNAP_L"/>
    <property type="match status" value="1"/>
</dbReference>
<keyword evidence="4" id="KW-0808">Transferase</keyword>
<dbReference type="Gene3D" id="3.30.1360.10">
    <property type="entry name" value="RNA polymerase, RBP11-like subunit"/>
    <property type="match status" value="1"/>
</dbReference>
<name>A0A075HRY8_9EURY</name>
<evidence type="ECO:0000256" key="2">
    <source>
        <dbReference type="ARBA" id="ARBA00022490"/>
    </source>
</evidence>
<dbReference type="InterPro" id="IPR009025">
    <property type="entry name" value="RBP11-like_dimer"/>
</dbReference>
<protein>
    <recommendedName>
        <fullName evidence="4">DNA-directed RNA polymerase subunit Rpo11</fullName>
        <ecNumber evidence="4">2.7.7.6</ecNumber>
    </recommendedName>
    <alternativeName>
        <fullName evidence="4">DNA-directed RNA polymerase subunit L</fullName>
    </alternativeName>
</protein>
<dbReference type="EC" id="2.7.7.6" evidence="4"/>
<evidence type="ECO:0000256" key="3">
    <source>
        <dbReference type="ARBA" id="ARBA00023163"/>
    </source>
</evidence>
<dbReference type="AlphaFoldDB" id="A0A075HRY8"/>
<keyword evidence="3 4" id="KW-0804">Transcription</keyword>
<comment type="subunit">
    <text evidence="4">Part of the RNA polymerase complex.</text>
</comment>
<dbReference type="GO" id="GO:0003899">
    <property type="term" value="F:DNA-directed RNA polymerase activity"/>
    <property type="evidence" value="ECO:0007669"/>
    <property type="project" value="UniProtKB-UniRule"/>
</dbReference>
<feature type="domain" description="DNA-directed RNA polymerase RBP11-like dimerisation" evidence="5">
    <location>
        <begin position="73"/>
        <end position="143"/>
    </location>
</feature>
<evidence type="ECO:0000259" key="5">
    <source>
        <dbReference type="Pfam" id="PF13656"/>
    </source>
</evidence>
<comment type="function">
    <text evidence="4">DNA-dependent RNA polymerase (RNAP) catalyzes the transcription of DNA into RNA using the four ribonucleoside triphosphates as substrates.</text>
</comment>
<dbReference type="GO" id="GO:0000428">
    <property type="term" value="C:DNA-directed RNA polymerase complex"/>
    <property type="evidence" value="ECO:0007669"/>
    <property type="project" value="UniProtKB-KW"/>
</dbReference>
<evidence type="ECO:0000256" key="1">
    <source>
        <dbReference type="ARBA" id="ARBA00022478"/>
    </source>
</evidence>
<sequence length="145" mass="15963">MTIPGAAFSNRDATRFSSRGTSSIGAPITNRYIIQTVYWTLGVQQTDESPQKGGAGRALVMPVKVLKNEGSELRLRLIGEDQATLQLFRSRLNENDKVEYANFFTGHPDLDEPELYVRVKKGAKADKIVKDLCASIAKDFAGLSN</sequence>
<comment type="similarity">
    <text evidence="4">Belongs to the archaeal Rpo11/eukaryotic RPB11/RPC19 RNA polymerase subunit family.</text>
</comment>
<organism evidence="6">
    <name type="scientific">uncultured marine group II/III euryarchaeote KM3_76_C12</name>
    <dbReference type="NCBI Taxonomy" id="1456506"/>
    <lineage>
        <taxon>Archaea</taxon>
        <taxon>Methanobacteriati</taxon>
        <taxon>Methanobacteriota</taxon>
        <taxon>environmental samples</taxon>
    </lineage>
</organism>
<proteinExistence type="inferred from homology"/>
<evidence type="ECO:0000256" key="4">
    <source>
        <dbReference type="HAMAP-Rule" id="MF_00261"/>
    </source>
</evidence>
<keyword evidence="4" id="KW-0548">Nucleotidyltransferase</keyword>
<gene>
    <name evidence="4" type="primary">rpo11</name>
    <name evidence="4" type="synonym">rpoL</name>
</gene>
<comment type="catalytic activity">
    <reaction evidence="4">
        <text>RNA(n) + a ribonucleoside 5'-triphosphate = RNA(n+1) + diphosphate</text>
        <dbReference type="Rhea" id="RHEA:21248"/>
        <dbReference type="Rhea" id="RHEA-COMP:14527"/>
        <dbReference type="Rhea" id="RHEA-COMP:17342"/>
        <dbReference type="ChEBI" id="CHEBI:33019"/>
        <dbReference type="ChEBI" id="CHEBI:61557"/>
        <dbReference type="ChEBI" id="CHEBI:140395"/>
        <dbReference type="EC" id="2.7.7.6"/>
    </reaction>
</comment>
<dbReference type="InterPro" id="IPR022905">
    <property type="entry name" value="Rpo11-like"/>
</dbReference>
<evidence type="ECO:0000313" key="6">
    <source>
        <dbReference type="EMBL" id="AIF17157.1"/>
    </source>
</evidence>
<dbReference type="EMBL" id="KF901074">
    <property type="protein sequence ID" value="AIF17157.1"/>
    <property type="molecule type" value="Genomic_DNA"/>
</dbReference>
<dbReference type="Pfam" id="PF13656">
    <property type="entry name" value="RNA_pol_L_2"/>
    <property type="match status" value="1"/>
</dbReference>
<dbReference type="GO" id="GO:0005737">
    <property type="term" value="C:cytoplasm"/>
    <property type="evidence" value="ECO:0007669"/>
    <property type="project" value="UniProtKB-SubCell"/>
</dbReference>
<keyword evidence="1 4" id="KW-0240">DNA-directed RNA polymerase</keyword>
<dbReference type="GO" id="GO:0006351">
    <property type="term" value="P:DNA-templated transcription"/>
    <property type="evidence" value="ECO:0007669"/>
    <property type="project" value="UniProtKB-UniRule"/>
</dbReference>
<accession>A0A075HRY8</accession>
<comment type="subcellular location">
    <subcellularLocation>
        <location evidence="4">Cytoplasm</location>
    </subcellularLocation>
</comment>
<keyword evidence="2 4" id="KW-0963">Cytoplasm</keyword>
<dbReference type="InterPro" id="IPR036603">
    <property type="entry name" value="RBP11-like"/>
</dbReference>
<dbReference type="HAMAP" id="MF_00261">
    <property type="entry name" value="RNApol_arch_Rpo11"/>
    <property type="match status" value="1"/>
</dbReference>
<dbReference type="GO" id="GO:0046983">
    <property type="term" value="F:protein dimerization activity"/>
    <property type="evidence" value="ECO:0007669"/>
    <property type="project" value="InterPro"/>
</dbReference>
<reference evidence="6" key="1">
    <citation type="journal article" date="2014" name="Genome Biol. Evol.">
        <title>Pangenome evidence for extensive interdomain horizontal transfer affecting lineage core and shell genes in uncultured planktonic thaumarchaeota and euryarchaeota.</title>
        <authorList>
            <person name="Deschamps P."/>
            <person name="Zivanovic Y."/>
            <person name="Moreira D."/>
            <person name="Rodriguez-Valera F."/>
            <person name="Lopez-Garcia P."/>
        </authorList>
    </citation>
    <scope>NUCLEOTIDE SEQUENCE</scope>
</reference>
<dbReference type="SUPFAM" id="SSF55257">
    <property type="entry name" value="RBP11-like subunits of RNA polymerase"/>
    <property type="match status" value="1"/>
</dbReference>